<dbReference type="InterPro" id="IPR000490">
    <property type="entry name" value="Glyco_hydro_17"/>
</dbReference>
<gene>
    <name evidence="23" type="ORF">AX774_g6320</name>
    <name evidence="22" type="ORF">AX774_g7547</name>
</gene>
<dbReference type="Gene3D" id="3.20.20.80">
    <property type="entry name" value="Glycosidases"/>
    <property type="match status" value="1"/>
</dbReference>
<reference evidence="24" key="2">
    <citation type="submission" date="2017-01" db="EMBL/GenBank/DDBJ databases">
        <authorList>
            <person name="Wang Y."/>
            <person name="White M."/>
            <person name="Kvist S."/>
            <person name="Moncalvo J.-M."/>
        </authorList>
    </citation>
    <scope>NUCLEOTIDE SEQUENCE [LARGE SCALE GENOMIC DNA]</scope>
    <source>
        <strain evidence="24">COL-18-3</strain>
    </source>
</reference>
<dbReference type="Proteomes" id="UP000188320">
    <property type="component" value="Unassembled WGS sequence"/>
</dbReference>
<evidence type="ECO:0000256" key="14">
    <source>
        <dbReference type="ARBA" id="ARBA00023316"/>
    </source>
</evidence>
<comment type="function">
    <text evidence="16">Glucanases play a role in cell expansion during growth, in cell-cell fusion during mating, and in spore release during sporulation. This enzyme may be involved in beta-glucan degradation. Active on laminarin and lichenan.</text>
</comment>
<evidence type="ECO:0000256" key="21">
    <source>
        <dbReference type="SAM" id="SignalP"/>
    </source>
</evidence>
<dbReference type="GO" id="GO:0009277">
    <property type="term" value="C:fungal-type cell wall"/>
    <property type="evidence" value="ECO:0007669"/>
    <property type="project" value="TreeGrafter"/>
</dbReference>
<evidence type="ECO:0000313" key="23">
    <source>
        <dbReference type="EMBL" id="OMH80239.1"/>
    </source>
</evidence>
<evidence type="ECO:0000256" key="8">
    <source>
        <dbReference type="ARBA" id="ARBA00022525"/>
    </source>
</evidence>
<keyword evidence="8" id="KW-0964">Secreted</keyword>
<reference evidence="22" key="1">
    <citation type="submission" date="2017-01" db="EMBL/GenBank/DDBJ databases">
        <authorList>
            <person name="Mah S.A."/>
            <person name="Swanson W.J."/>
            <person name="Moy G.W."/>
            <person name="Vacquier V.D."/>
        </authorList>
    </citation>
    <scope>NUCLEOTIDE SEQUENCE [LARGE SCALE GENOMIC DNA]</scope>
    <source>
        <strain evidence="22">COL-18-3</strain>
    </source>
</reference>
<feature type="region of interest" description="Disordered" evidence="20">
    <location>
        <begin position="54"/>
        <end position="113"/>
    </location>
</feature>
<dbReference type="EC" id="3.2.1.39" evidence="5"/>
<dbReference type="GO" id="GO:0042973">
    <property type="term" value="F:glucan endo-1,3-beta-D-glucosidase activity"/>
    <property type="evidence" value="ECO:0007669"/>
    <property type="project" value="UniProtKB-EC"/>
</dbReference>
<evidence type="ECO:0000313" key="22">
    <source>
        <dbReference type="EMBL" id="OMH79053.1"/>
    </source>
</evidence>
<evidence type="ECO:0000256" key="12">
    <source>
        <dbReference type="ARBA" id="ARBA00023180"/>
    </source>
</evidence>
<evidence type="ECO:0000256" key="5">
    <source>
        <dbReference type="ARBA" id="ARBA00012780"/>
    </source>
</evidence>
<evidence type="ECO:0000256" key="10">
    <source>
        <dbReference type="ARBA" id="ARBA00022801"/>
    </source>
</evidence>
<evidence type="ECO:0000256" key="17">
    <source>
        <dbReference type="ARBA" id="ARBA00042373"/>
    </source>
</evidence>
<dbReference type="Pfam" id="PF00332">
    <property type="entry name" value="Glyco_hydro_17"/>
    <property type="match status" value="1"/>
</dbReference>
<organism evidence="22 24">
    <name type="scientific">Zancudomyces culisetae</name>
    <name type="common">Gut fungus</name>
    <name type="synonym">Smittium culisetae</name>
    <dbReference type="NCBI Taxonomy" id="1213189"/>
    <lineage>
        <taxon>Eukaryota</taxon>
        <taxon>Fungi</taxon>
        <taxon>Fungi incertae sedis</taxon>
        <taxon>Zoopagomycota</taxon>
        <taxon>Kickxellomycotina</taxon>
        <taxon>Harpellomycetes</taxon>
        <taxon>Harpellales</taxon>
        <taxon>Legeriomycetaceae</taxon>
        <taxon>Zancudomyces</taxon>
    </lineage>
</organism>
<evidence type="ECO:0000256" key="2">
    <source>
        <dbReference type="ARBA" id="ARBA00004191"/>
    </source>
</evidence>
<evidence type="ECO:0000256" key="18">
    <source>
        <dbReference type="ARBA" id="ARBA00043078"/>
    </source>
</evidence>
<dbReference type="AlphaFoldDB" id="A0A1R1PDS0"/>
<dbReference type="EMBL" id="LSSK01001684">
    <property type="protein sequence ID" value="OMH79053.1"/>
    <property type="molecule type" value="Genomic_DNA"/>
</dbReference>
<keyword evidence="9 21" id="KW-0732">Signal</keyword>
<feature type="chain" id="PRO_5015068946" description="glucan endo-1,3-beta-D-glucosidase" evidence="21">
    <location>
        <begin position="21"/>
        <end position="390"/>
    </location>
</feature>
<comment type="similarity">
    <text evidence="4 19">Belongs to the glycosyl hydrolase 17 family.</text>
</comment>
<evidence type="ECO:0000313" key="24">
    <source>
        <dbReference type="Proteomes" id="UP000188320"/>
    </source>
</evidence>
<dbReference type="PANTHER" id="PTHR16631">
    <property type="entry name" value="GLUCAN 1,3-BETA-GLUCOSIDASE"/>
    <property type="match status" value="1"/>
</dbReference>
<evidence type="ECO:0000256" key="3">
    <source>
        <dbReference type="ARBA" id="ARBA00004401"/>
    </source>
</evidence>
<dbReference type="GO" id="GO:0000272">
    <property type="term" value="P:polysaccharide catabolic process"/>
    <property type="evidence" value="ECO:0007669"/>
    <property type="project" value="UniProtKB-KW"/>
</dbReference>
<evidence type="ECO:0000256" key="19">
    <source>
        <dbReference type="RuleBase" id="RU004335"/>
    </source>
</evidence>
<name>A0A1R1PDS0_ZANCU</name>
<sequence>MRIVNKVSLVLGALTSLAVSAPIDLSGAVKQHNKRDVVVVTNYVYVDEMSHEQQSADLAPAPAPSAEVPQYAPSANPEQQVETVVSLAPESAPESVPAQESAPSSTPAPATLSNDRVFSGLTYSPYQSDGSCGTYESVAADLIKVGQITGNIRIYSTDCSQLDYITQAITQNNLSLKVHAGIWTSNGSDRVSSETADLIRVLSNPANRNVIADVSVGNEEIYKGAMDEATLIGYINSVRSALRQNGYSLPVYTTEIDSLYSSNLIEASDLVQANIHSCFGGDNVSPKDLATLTVNRYNALKARAGSKYVRIGETGFPSSGQTSNCQGSIENQDAYTASFVCQARANNIDYFYFEAKDSLWKVNAPSYERSYGVLNSDASAKINLGFLGQC</sequence>
<dbReference type="GO" id="GO:0009986">
    <property type="term" value="C:cell surface"/>
    <property type="evidence" value="ECO:0007669"/>
    <property type="project" value="TreeGrafter"/>
</dbReference>
<keyword evidence="10" id="KW-0378">Hydrolase</keyword>
<keyword evidence="11" id="KW-0472">Membrane</keyword>
<evidence type="ECO:0000256" key="11">
    <source>
        <dbReference type="ARBA" id="ARBA00023136"/>
    </source>
</evidence>
<keyword evidence="15" id="KW-0624">Polysaccharide degradation</keyword>
<evidence type="ECO:0000256" key="15">
    <source>
        <dbReference type="ARBA" id="ARBA00023326"/>
    </source>
</evidence>
<keyword evidence="12" id="KW-0325">Glycoprotein</keyword>
<feature type="compositionally biased region" description="Polar residues" evidence="20">
    <location>
        <begin position="101"/>
        <end position="113"/>
    </location>
</feature>
<dbReference type="OrthoDB" id="77201at2759"/>
<proteinExistence type="inferred from homology"/>
<protein>
    <recommendedName>
        <fullName evidence="5">glucan endo-1,3-beta-D-glucosidase</fullName>
        <ecNumber evidence="5">3.2.1.39</ecNumber>
    </recommendedName>
    <alternativeName>
        <fullName evidence="18">Endo-1,3-beta-glucanase btgC</fullName>
    </alternativeName>
    <alternativeName>
        <fullName evidence="17">Laminarinase btgC</fullName>
    </alternativeName>
</protein>
<dbReference type="PANTHER" id="PTHR16631:SF17">
    <property type="entry name" value="GLUCAN ENDO-1,3-BETA-GLUCOSIDASE BTGC"/>
    <property type="match status" value="1"/>
</dbReference>
<keyword evidence="6" id="KW-1003">Cell membrane</keyword>
<dbReference type="EMBL" id="LSSK01001253">
    <property type="protein sequence ID" value="OMH80239.1"/>
    <property type="molecule type" value="Genomic_DNA"/>
</dbReference>
<evidence type="ECO:0000256" key="16">
    <source>
        <dbReference type="ARBA" id="ARBA00037649"/>
    </source>
</evidence>
<comment type="subcellular location">
    <subcellularLocation>
        <location evidence="3">Cell membrane</location>
        <topology evidence="3">Single-pass type II membrane protein</topology>
    </subcellularLocation>
    <subcellularLocation>
        <location evidence="2">Secreted</location>
        <location evidence="2">Cell wall</location>
    </subcellularLocation>
</comment>
<dbReference type="GO" id="GO:0005576">
    <property type="term" value="C:extracellular region"/>
    <property type="evidence" value="ECO:0007669"/>
    <property type="project" value="TreeGrafter"/>
</dbReference>
<dbReference type="GO" id="GO:0005886">
    <property type="term" value="C:plasma membrane"/>
    <property type="evidence" value="ECO:0007669"/>
    <property type="project" value="UniProtKB-SubCell"/>
</dbReference>
<comment type="caution">
    <text evidence="22">The sequence shown here is derived from an EMBL/GenBank/DDBJ whole genome shotgun (WGS) entry which is preliminary data.</text>
</comment>
<evidence type="ECO:0000256" key="4">
    <source>
        <dbReference type="ARBA" id="ARBA00008773"/>
    </source>
</evidence>
<evidence type="ECO:0000256" key="7">
    <source>
        <dbReference type="ARBA" id="ARBA00022512"/>
    </source>
</evidence>
<evidence type="ECO:0000256" key="9">
    <source>
        <dbReference type="ARBA" id="ARBA00022729"/>
    </source>
</evidence>
<evidence type="ECO:0000256" key="20">
    <source>
        <dbReference type="SAM" id="MobiDB-lite"/>
    </source>
</evidence>
<comment type="catalytic activity">
    <reaction evidence="1">
        <text>Hydrolysis of (1-&gt;3)-beta-D-glucosidic linkages in (1-&gt;3)-beta-D-glucans.</text>
        <dbReference type="EC" id="3.2.1.39"/>
    </reaction>
</comment>
<evidence type="ECO:0000256" key="13">
    <source>
        <dbReference type="ARBA" id="ARBA00023277"/>
    </source>
</evidence>
<keyword evidence="13" id="KW-0119">Carbohydrate metabolism</keyword>
<keyword evidence="7" id="KW-0134">Cell wall</keyword>
<dbReference type="InterPro" id="IPR017853">
    <property type="entry name" value="GH"/>
</dbReference>
<dbReference type="InterPro" id="IPR050732">
    <property type="entry name" value="Beta-glucan_modifiers"/>
</dbReference>
<keyword evidence="14" id="KW-0961">Cell wall biogenesis/degradation</keyword>
<dbReference type="GO" id="GO:0071555">
    <property type="term" value="P:cell wall organization"/>
    <property type="evidence" value="ECO:0007669"/>
    <property type="project" value="UniProtKB-KW"/>
</dbReference>
<evidence type="ECO:0000256" key="1">
    <source>
        <dbReference type="ARBA" id="ARBA00000382"/>
    </source>
</evidence>
<evidence type="ECO:0000256" key="6">
    <source>
        <dbReference type="ARBA" id="ARBA00022475"/>
    </source>
</evidence>
<accession>A0A1R1PDS0</accession>
<keyword evidence="24" id="KW-1185">Reference proteome</keyword>
<dbReference type="SUPFAM" id="SSF51445">
    <property type="entry name" value="(Trans)glycosidases"/>
    <property type="match status" value="1"/>
</dbReference>
<feature type="signal peptide" evidence="21">
    <location>
        <begin position="1"/>
        <end position="20"/>
    </location>
</feature>